<keyword evidence="6" id="KW-0998">Cell outer membrane</keyword>
<evidence type="ECO:0000259" key="9">
    <source>
        <dbReference type="Pfam" id="PF25183"/>
    </source>
</evidence>
<dbReference type="PANTHER" id="PTHR30069">
    <property type="entry name" value="TONB-DEPENDENT OUTER MEMBRANE RECEPTOR"/>
    <property type="match status" value="1"/>
</dbReference>
<dbReference type="Pfam" id="PF13620">
    <property type="entry name" value="CarboxypepD_reg"/>
    <property type="match status" value="1"/>
</dbReference>
<dbReference type="PANTHER" id="PTHR30069:SF46">
    <property type="entry name" value="OAR PROTEIN"/>
    <property type="match status" value="1"/>
</dbReference>
<feature type="chain" id="PRO_5046486898" evidence="7">
    <location>
        <begin position="22"/>
        <end position="1075"/>
    </location>
</feature>
<dbReference type="InterPro" id="IPR057601">
    <property type="entry name" value="Oar-like_b-barrel"/>
</dbReference>
<comment type="subcellular location">
    <subcellularLocation>
        <location evidence="1">Cell outer membrane</location>
        <topology evidence="1">Multi-pass membrane protein</topology>
    </subcellularLocation>
</comment>
<dbReference type="EMBL" id="CP107006">
    <property type="protein sequence ID" value="UYQ91095.1"/>
    <property type="molecule type" value="Genomic_DNA"/>
</dbReference>
<feature type="domain" description="TonB-dependent transporter Oar-like beta-barrel" evidence="9">
    <location>
        <begin position="352"/>
        <end position="1009"/>
    </location>
</feature>
<keyword evidence="7" id="KW-0732">Signal</keyword>
<dbReference type="InterPro" id="IPR036942">
    <property type="entry name" value="Beta-barrel_TonB_sf"/>
</dbReference>
<keyword evidence="11" id="KW-1185">Reference proteome</keyword>
<gene>
    <name evidence="10" type="ORF">MKQ68_13430</name>
</gene>
<dbReference type="InterPro" id="IPR013784">
    <property type="entry name" value="Carb-bd-like_fold"/>
</dbReference>
<evidence type="ECO:0000256" key="6">
    <source>
        <dbReference type="ARBA" id="ARBA00023237"/>
    </source>
</evidence>
<evidence type="ECO:0000313" key="11">
    <source>
        <dbReference type="Proteomes" id="UP001162741"/>
    </source>
</evidence>
<reference evidence="10" key="1">
    <citation type="submission" date="2022-10" db="EMBL/GenBank/DDBJ databases">
        <title>Chitinophaga sp. nov., isolated from soil.</title>
        <authorList>
            <person name="Jeon C.O."/>
        </authorList>
    </citation>
    <scope>NUCLEOTIDE SEQUENCE</scope>
    <source>
        <strain evidence="10">R8</strain>
    </source>
</reference>
<dbReference type="Pfam" id="PF25183">
    <property type="entry name" value="OMP_b-brl_4"/>
    <property type="match status" value="2"/>
</dbReference>
<feature type="signal peptide" evidence="7">
    <location>
        <begin position="1"/>
        <end position="21"/>
    </location>
</feature>
<name>A0ABY6IUQ9_9BACT</name>
<evidence type="ECO:0000256" key="4">
    <source>
        <dbReference type="ARBA" id="ARBA00022692"/>
    </source>
</evidence>
<evidence type="ECO:0000259" key="8">
    <source>
        <dbReference type="Pfam" id="PF07715"/>
    </source>
</evidence>
<organism evidence="10 11">
    <name type="scientific">Chitinophaga horti</name>
    <dbReference type="NCBI Taxonomy" id="2920382"/>
    <lineage>
        <taxon>Bacteria</taxon>
        <taxon>Pseudomonadati</taxon>
        <taxon>Bacteroidota</taxon>
        <taxon>Chitinophagia</taxon>
        <taxon>Chitinophagales</taxon>
        <taxon>Chitinophagaceae</taxon>
        <taxon>Chitinophaga</taxon>
    </lineage>
</organism>
<protein>
    <submittedName>
        <fullName evidence="10">TonB-dependent receptor</fullName>
    </submittedName>
</protein>
<dbReference type="Pfam" id="PF07715">
    <property type="entry name" value="Plug"/>
    <property type="match status" value="1"/>
</dbReference>
<keyword evidence="3" id="KW-1134">Transmembrane beta strand</keyword>
<feature type="domain" description="TonB-dependent receptor plug" evidence="8">
    <location>
        <begin position="132"/>
        <end position="243"/>
    </location>
</feature>
<keyword evidence="10" id="KW-0675">Receptor</keyword>
<sequence>MGFRKLLIAILLVLGGPALFAQVTTSSLTGTVKDKNEALLGATVKATHLPSGTIYGTTTQTGGNYTIPNMRVGGPYRIEVTFVGYATQTFNDITLKLGQPFRLDATLADNSQQLNEVNIVSRRNAIISPGNTGTSTTITRNQLEALPTVNRSLNDYIRMNTQASTTTNGSDGSSLGASFGGQNNRYNQFAIDGATSNDVFGLSASGTNGGQAGANPISIEAIEQIQVVLNPYDVKQSGFTGGGINAITKSGTNQVHGSAYYYFQNDNLVGKSPDTARRAFGDFENKIFGATIGGPIIKNKLFFFGSVERTTRKSPVDFNPLEADVFTEAELTNISNVLKDTYGYDPGGFGAQTRERSSTSLFGRIDWNINEKHRLTLRHSYVDGSDINPGTRNRETVSFFNNAYEFPSKTHTSVLELNSAFSNRMSNELRIGYNNVRDRRTSLGDPFPSVSINDAATSRRFNFGNNNSSMANALDQDIWTITDNFTLYKGKHTITVGTSNEFYNMMNTFIQNANGTYNYTSLDAFLSNNAKPSQYQISYTTADSTDKSGVGFKAMQLGLYAQDEWDIKKNLRVVFGVRVDLPIFNTDAPYNDAFAKDPAFAGYSTATLPKKRLLVAPRIGFNWDVFDNAQTQIRGGVGLFTGRVPFVWISNQYNNSGNRYTAINLSNANIPAAMRFRYDAEDPFLAQYTASQLIALGANVRPGLSNVNITDRDFKFPQVFKTNLAVDQQLPWGIVATAEFNFSKTINNATWENLNFVPMNDSIRLGGTEWRPMWQRKTTNWGDQVVLMKNTNKGYAYNLTADFQKSTASGMFAKVGYSFGRSYSLNDGTNSTAGSNYRYSPNTAGLNDPAYGLSRYDMGHRVLAVISQSFKYGPKKMFGTNVSLFYNGQSGTPYSWVYYNLNADPTGDDIGSGTNNDLVYVPTATEVASMRFVTVAGRTEAQQREDLEALISGDKYLSKRRGKNAEKYAARTPFEHVVDFKLTQDFVLYKTHKIQLSMDILNLGNLLNHKWGRTHFISNYVATPITYNSKDPVTKEAIYQFNRGLLNYNDGGNDPYYVNQFTSRWRMQLGARYTF</sequence>
<keyword evidence="2" id="KW-0813">Transport</keyword>
<feature type="domain" description="TonB-dependent transporter Oar-like beta-barrel" evidence="9">
    <location>
        <begin position="247"/>
        <end position="331"/>
    </location>
</feature>
<accession>A0ABY6IUQ9</accession>
<dbReference type="InterPro" id="IPR012910">
    <property type="entry name" value="Plug_dom"/>
</dbReference>
<dbReference type="SUPFAM" id="SSF49452">
    <property type="entry name" value="Starch-binding domain-like"/>
    <property type="match status" value="1"/>
</dbReference>
<keyword evidence="4" id="KW-0812">Transmembrane</keyword>
<evidence type="ECO:0000256" key="5">
    <source>
        <dbReference type="ARBA" id="ARBA00023136"/>
    </source>
</evidence>
<evidence type="ECO:0000256" key="1">
    <source>
        <dbReference type="ARBA" id="ARBA00004571"/>
    </source>
</evidence>
<dbReference type="Proteomes" id="UP001162741">
    <property type="component" value="Chromosome"/>
</dbReference>
<dbReference type="RefSeq" id="WP_264279574.1">
    <property type="nucleotide sequence ID" value="NZ_CP107006.1"/>
</dbReference>
<evidence type="ECO:0000256" key="2">
    <source>
        <dbReference type="ARBA" id="ARBA00022448"/>
    </source>
</evidence>
<dbReference type="Gene3D" id="2.60.40.1120">
    <property type="entry name" value="Carboxypeptidase-like, regulatory domain"/>
    <property type="match status" value="1"/>
</dbReference>
<keyword evidence="5" id="KW-0472">Membrane</keyword>
<proteinExistence type="predicted"/>
<dbReference type="InterPro" id="IPR039426">
    <property type="entry name" value="TonB-dep_rcpt-like"/>
</dbReference>
<dbReference type="Gene3D" id="2.40.170.20">
    <property type="entry name" value="TonB-dependent receptor, beta-barrel domain"/>
    <property type="match status" value="1"/>
</dbReference>
<evidence type="ECO:0000256" key="3">
    <source>
        <dbReference type="ARBA" id="ARBA00022452"/>
    </source>
</evidence>
<dbReference type="SUPFAM" id="SSF56935">
    <property type="entry name" value="Porins"/>
    <property type="match status" value="1"/>
</dbReference>
<evidence type="ECO:0000256" key="7">
    <source>
        <dbReference type="SAM" id="SignalP"/>
    </source>
</evidence>
<evidence type="ECO:0000313" key="10">
    <source>
        <dbReference type="EMBL" id="UYQ91095.1"/>
    </source>
</evidence>